<keyword evidence="3" id="KW-1185">Reference proteome</keyword>
<evidence type="ECO:0000313" key="2">
    <source>
        <dbReference type="EMBL" id="TNB95269.1"/>
    </source>
</evidence>
<protein>
    <submittedName>
        <fullName evidence="2">Filamentous hemagglutinin N-terminal domain-containing protein</fullName>
    </submittedName>
</protein>
<dbReference type="AlphaFoldDB" id="A0A5C4KYZ2"/>
<dbReference type="RefSeq" id="WP_139054826.1">
    <property type="nucleotide sequence ID" value="NZ_VDDB01000012.1"/>
</dbReference>
<sequence>MDVRQFAFLARLPSAAVKSRDQFCGMPKRGLAFLLANVMFWQPMWAQADGIVVANPNTALDRAGNGVPIINIATPNGSGLSHNQFHDYNVGAQGVILNNGSSQTSNTQLGGHIIGNPNLKNSGSAQAILNEVISGNPSQLRGYTEVAGQSAHVIVANPYGITCNGCGFINAPRVTLTTGKPVLDNGRLDRFQVDQGSVAIEGAGLNATNIDRFEIITRTAKINAEIQAKNLTIVAGRNDVNAEHLSATARADDGSAKPQLAIDSSALGGMYAGAIKLVGTEAGVGVKLDGKL</sequence>
<dbReference type="SUPFAM" id="SSF51126">
    <property type="entry name" value="Pectin lyase-like"/>
    <property type="match status" value="1"/>
</dbReference>
<name>A0A5C4KYZ2_PSEJE</name>
<gene>
    <name evidence="2" type="ORF">FHG55_15040</name>
</gene>
<dbReference type="Pfam" id="PF05860">
    <property type="entry name" value="TPS"/>
    <property type="match status" value="1"/>
</dbReference>
<dbReference type="InterPro" id="IPR008638">
    <property type="entry name" value="FhaB/CdiA-like_TPS"/>
</dbReference>
<dbReference type="InterPro" id="IPR011050">
    <property type="entry name" value="Pectin_lyase_fold/virulence"/>
</dbReference>
<reference evidence="2" key="1">
    <citation type="submission" date="2019-06" db="EMBL/GenBank/DDBJ databases">
        <title>Pseudomonas-derived Butenolides : (Bio)synthesis of Styrolides.</title>
        <authorList>
            <person name="Klapper M."/>
            <person name="Chowdhury S."/>
            <person name="Stallforth P."/>
        </authorList>
    </citation>
    <scope>NUCLEOTIDE SEQUENCE [LARGE SCALE GENOMIC DNA]</scope>
    <source>
        <strain evidence="2">EC-S101</strain>
    </source>
</reference>
<feature type="domain" description="Filamentous haemagglutinin FhaB/tRNA nuclease CdiA-like TPS" evidence="1">
    <location>
        <begin position="64"/>
        <end position="186"/>
    </location>
</feature>
<evidence type="ECO:0000259" key="1">
    <source>
        <dbReference type="SMART" id="SM00912"/>
    </source>
</evidence>
<evidence type="ECO:0000313" key="3">
    <source>
        <dbReference type="Proteomes" id="UP000306272"/>
    </source>
</evidence>
<dbReference type="NCBIfam" id="TIGR01901">
    <property type="entry name" value="adhes_NPXG"/>
    <property type="match status" value="1"/>
</dbReference>
<accession>A0A5C4KYZ2</accession>
<comment type="caution">
    <text evidence="2">The sequence shown here is derived from an EMBL/GenBank/DDBJ whole genome shotgun (WGS) entry which is preliminary data.</text>
</comment>
<dbReference type="SMART" id="SM00912">
    <property type="entry name" value="Haemagg_act"/>
    <property type="match status" value="1"/>
</dbReference>
<dbReference type="InterPro" id="IPR012334">
    <property type="entry name" value="Pectin_lyas_fold"/>
</dbReference>
<dbReference type="Proteomes" id="UP000306272">
    <property type="component" value="Unassembled WGS sequence"/>
</dbReference>
<dbReference type="EMBL" id="VDDB01000012">
    <property type="protein sequence ID" value="TNB95269.1"/>
    <property type="molecule type" value="Genomic_DNA"/>
</dbReference>
<proteinExistence type="predicted"/>
<feature type="non-terminal residue" evidence="2">
    <location>
        <position position="292"/>
    </location>
</feature>
<organism evidence="2 3">
    <name type="scientific">Pseudomonas jessenii</name>
    <dbReference type="NCBI Taxonomy" id="77298"/>
    <lineage>
        <taxon>Bacteria</taxon>
        <taxon>Pseudomonadati</taxon>
        <taxon>Pseudomonadota</taxon>
        <taxon>Gammaproteobacteria</taxon>
        <taxon>Pseudomonadales</taxon>
        <taxon>Pseudomonadaceae</taxon>
        <taxon>Pseudomonas</taxon>
    </lineage>
</organism>
<dbReference type="Gene3D" id="2.160.20.10">
    <property type="entry name" value="Single-stranded right-handed beta-helix, Pectin lyase-like"/>
    <property type="match status" value="1"/>
</dbReference>